<dbReference type="Proteomes" id="UP000521872">
    <property type="component" value="Unassembled WGS sequence"/>
</dbReference>
<dbReference type="Gene3D" id="3.40.50.1820">
    <property type="entry name" value="alpha/beta hydrolase"/>
    <property type="match status" value="1"/>
</dbReference>
<feature type="domain" description="Epoxide hydrolase N-terminal" evidence="5">
    <location>
        <begin position="4"/>
        <end position="114"/>
    </location>
</feature>
<gene>
    <name evidence="6" type="ORF">D9613_010155</name>
</gene>
<dbReference type="EMBL" id="JAACJL010000017">
    <property type="protein sequence ID" value="KAF4618431.1"/>
    <property type="molecule type" value="Genomic_DNA"/>
</dbReference>
<protein>
    <recommendedName>
        <fullName evidence="5">Epoxide hydrolase N-terminal domain-containing protein</fullName>
    </recommendedName>
</protein>
<dbReference type="GO" id="GO:0097176">
    <property type="term" value="P:epoxide metabolic process"/>
    <property type="evidence" value="ECO:0007669"/>
    <property type="project" value="TreeGrafter"/>
</dbReference>
<dbReference type="AlphaFoldDB" id="A0A8H4VPR1"/>
<evidence type="ECO:0000313" key="6">
    <source>
        <dbReference type="EMBL" id="KAF4618431.1"/>
    </source>
</evidence>
<dbReference type="PANTHER" id="PTHR21661:SF35">
    <property type="entry name" value="EPOXIDE HYDROLASE"/>
    <property type="match status" value="1"/>
</dbReference>
<reference evidence="6 7" key="1">
    <citation type="submission" date="2019-12" db="EMBL/GenBank/DDBJ databases">
        <authorList>
            <person name="Floudas D."/>
            <person name="Bentzer J."/>
            <person name="Ahren D."/>
            <person name="Johansson T."/>
            <person name="Persson P."/>
            <person name="Tunlid A."/>
        </authorList>
    </citation>
    <scope>NUCLEOTIDE SEQUENCE [LARGE SCALE GENOMIC DNA]</scope>
    <source>
        <strain evidence="6 7">CBS 102.39</strain>
    </source>
</reference>
<comment type="similarity">
    <text evidence="1">Belongs to the peptidase S33 family.</text>
</comment>
<dbReference type="PANTHER" id="PTHR21661">
    <property type="entry name" value="EPOXIDE HYDROLASE 1-RELATED"/>
    <property type="match status" value="1"/>
</dbReference>
<evidence type="ECO:0000256" key="1">
    <source>
        <dbReference type="ARBA" id="ARBA00010088"/>
    </source>
</evidence>
<dbReference type="InterPro" id="IPR000639">
    <property type="entry name" value="Epox_hydrolase-like"/>
</dbReference>
<feature type="active site" description="Nucleophile" evidence="4">
    <location>
        <position position="179"/>
    </location>
</feature>
<dbReference type="PIRSF" id="PIRSF001112">
    <property type="entry name" value="Epoxide_hydrolase"/>
    <property type="match status" value="1"/>
</dbReference>
<dbReference type="InterPro" id="IPR010497">
    <property type="entry name" value="Epoxide_hydro_N"/>
</dbReference>
<accession>A0A8H4VPR1</accession>
<keyword evidence="2" id="KW-0058">Aromatic hydrocarbons catabolism</keyword>
<dbReference type="SUPFAM" id="SSF53474">
    <property type="entry name" value="alpha/beta-Hydrolases"/>
    <property type="match status" value="1"/>
</dbReference>
<feature type="active site" description="Proton acceptor" evidence="4">
    <location>
        <position position="365"/>
    </location>
</feature>
<dbReference type="GO" id="GO:0004301">
    <property type="term" value="F:epoxide hydrolase activity"/>
    <property type="evidence" value="ECO:0007669"/>
    <property type="project" value="TreeGrafter"/>
</dbReference>
<feature type="active site" description="Proton donor" evidence="4">
    <location>
        <position position="313"/>
    </location>
</feature>
<dbReference type="PRINTS" id="PR00412">
    <property type="entry name" value="EPOXHYDRLASE"/>
</dbReference>
<evidence type="ECO:0000256" key="3">
    <source>
        <dbReference type="ARBA" id="ARBA00022801"/>
    </source>
</evidence>
<name>A0A8H4VPR1_9AGAR</name>
<keyword evidence="7" id="KW-1185">Reference proteome</keyword>
<comment type="caution">
    <text evidence="6">The sequence shown here is derived from an EMBL/GenBank/DDBJ whole genome shotgun (WGS) entry which is preliminary data.</text>
</comment>
<dbReference type="InterPro" id="IPR029058">
    <property type="entry name" value="AB_hydrolase_fold"/>
</dbReference>
<evidence type="ECO:0000313" key="7">
    <source>
        <dbReference type="Proteomes" id="UP000521872"/>
    </source>
</evidence>
<dbReference type="Pfam" id="PF06441">
    <property type="entry name" value="EHN"/>
    <property type="match status" value="1"/>
</dbReference>
<evidence type="ECO:0000256" key="2">
    <source>
        <dbReference type="ARBA" id="ARBA00022797"/>
    </source>
</evidence>
<proteinExistence type="inferred from homology"/>
<dbReference type="InterPro" id="IPR016292">
    <property type="entry name" value="Epoxide_hydrolase"/>
</dbReference>
<keyword evidence="3" id="KW-0378">Hydrolase</keyword>
<evidence type="ECO:0000259" key="5">
    <source>
        <dbReference type="Pfam" id="PF06441"/>
    </source>
</evidence>
<sequence length="400" mass="45442">MSETPFKISVSDERLYELKQKLTLTGFPDELEDSGWDYGLPLSVTRRLVERWRDGYDWRKHEAALNDELPQFTRDIDVEGHGSLNVHYVHKKSDVVDAIPLLFVHGWPGSFIEVRKILPLLIQGSPDHPAFHVVAISLPGYGFSEGPRKKGFEVTQYAEVCHKLMLALGYNEYVTQGGDWGAVITAKMAGLYGGTYIKAFHTNMPRTSPPTLTSKPLVYLADLIFGYTEREKANLKRAQWFQEKMSGWFVQQSTQPQTIGYSLADSPVGLLSWIYDKLVWGSDEYPWEDDEALTWISIYWFSRAGPTASFRIYCEVQRLNINLTASVKSIPVGMSHFPKEVFDCPRRWFKAPNLVFESEHDTGGHYAAYEKSEALVDDLRRMFGKGSKVFGIVPGKTGFS</sequence>
<evidence type="ECO:0000256" key="4">
    <source>
        <dbReference type="PIRSR" id="PIRSR001112-1"/>
    </source>
</evidence>
<organism evidence="6 7">
    <name type="scientific">Agrocybe pediades</name>
    <dbReference type="NCBI Taxonomy" id="84607"/>
    <lineage>
        <taxon>Eukaryota</taxon>
        <taxon>Fungi</taxon>
        <taxon>Dikarya</taxon>
        <taxon>Basidiomycota</taxon>
        <taxon>Agaricomycotina</taxon>
        <taxon>Agaricomycetes</taxon>
        <taxon>Agaricomycetidae</taxon>
        <taxon>Agaricales</taxon>
        <taxon>Agaricineae</taxon>
        <taxon>Strophariaceae</taxon>
        <taxon>Agrocybe</taxon>
    </lineage>
</organism>